<dbReference type="SUPFAM" id="SSF54928">
    <property type="entry name" value="RNA-binding domain, RBD"/>
    <property type="match status" value="1"/>
</dbReference>
<dbReference type="KEGG" id="gtt:GUITHDRAFT_55523"/>
<dbReference type="PaxDb" id="55529-EKX52804"/>
<accession>L1JWW6</accession>
<feature type="non-terminal residue" evidence="4">
    <location>
        <position position="72"/>
    </location>
</feature>
<dbReference type="InterPro" id="IPR012677">
    <property type="entry name" value="Nucleotide-bd_a/b_plait_sf"/>
</dbReference>
<gene>
    <name evidence="4" type="ORF">GUITHDRAFT_55523</name>
</gene>
<feature type="domain" description="RRM" evidence="3">
    <location>
        <begin position="1"/>
        <end position="72"/>
    </location>
</feature>
<evidence type="ECO:0000256" key="2">
    <source>
        <dbReference type="PROSITE-ProRule" id="PRU00176"/>
    </source>
</evidence>
<feature type="non-terminal residue" evidence="4">
    <location>
        <position position="1"/>
    </location>
</feature>
<dbReference type="InterPro" id="IPR035979">
    <property type="entry name" value="RBD_domain_sf"/>
</dbReference>
<dbReference type="EMBL" id="JH992971">
    <property type="protein sequence ID" value="EKX52804.1"/>
    <property type="molecule type" value="Genomic_DNA"/>
</dbReference>
<reference evidence="5" key="3">
    <citation type="submission" date="2015-06" db="UniProtKB">
        <authorList>
            <consortium name="EnsemblProtists"/>
        </authorList>
    </citation>
    <scope>IDENTIFICATION</scope>
</reference>
<evidence type="ECO:0000256" key="1">
    <source>
        <dbReference type="ARBA" id="ARBA00022884"/>
    </source>
</evidence>
<evidence type="ECO:0000313" key="6">
    <source>
        <dbReference type="Proteomes" id="UP000011087"/>
    </source>
</evidence>
<dbReference type="HOGENOM" id="CLU_012062_28_7_1"/>
<dbReference type="AlphaFoldDB" id="L1JWW6"/>
<protein>
    <recommendedName>
        <fullName evidence="3">RRM domain-containing protein</fullName>
    </recommendedName>
</protein>
<dbReference type="RefSeq" id="XP_005839784.1">
    <property type="nucleotide sequence ID" value="XM_005839727.1"/>
</dbReference>
<dbReference type="STRING" id="905079.L1JWW6"/>
<organism evidence="4">
    <name type="scientific">Guillardia theta (strain CCMP2712)</name>
    <name type="common">Cryptophyte</name>
    <dbReference type="NCBI Taxonomy" id="905079"/>
    <lineage>
        <taxon>Eukaryota</taxon>
        <taxon>Cryptophyceae</taxon>
        <taxon>Pyrenomonadales</taxon>
        <taxon>Geminigeraceae</taxon>
        <taxon>Guillardia</taxon>
    </lineage>
</organism>
<dbReference type="PANTHER" id="PTHR15481">
    <property type="entry name" value="RIBONUCLEIC ACID BINDING PROTEIN S1"/>
    <property type="match status" value="1"/>
</dbReference>
<dbReference type="GeneID" id="17309771"/>
<dbReference type="GO" id="GO:0003723">
    <property type="term" value="F:RNA binding"/>
    <property type="evidence" value="ECO:0007669"/>
    <property type="project" value="UniProtKB-UniRule"/>
</dbReference>
<reference evidence="4 6" key="1">
    <citation type="journal article" date="2012" name="Nature">
        <title>Algal genomes reveal evolutionary mosaicism and the fate of nucleomorphs.</title>
        <authorList>
            <consortium name="DOE Joint Genome Institute"/>
            <person name="Curtis B.A."/>
            <person name="Tanifuji G."/>
            <person name="Burki F."/>
            <person name="Gruber A."/>
            <person name="Irimia M."/>
            <person name="Maruyama S."/>
            <person name="Arias M.C."/>
            <person name="Ball S.G."/>
            <person name="Gile G.H."/>
            <person name="Hirakawa Y."/>
            <person name="Hopkins J.F."/>
            <person name="Kuo A."/>
            <person name="Rensing S.A."/>
            <person name="Schmutz J."/>
            <person name="Symeonidi A."/>
            <person name="Elias M."/>
            <person name="Eveleigh R.J."/>
            <person name="Herman E.K."/>
            <person name="Klute M.J."/>
            <person name="Nakayama T."/>
            <person name="Obornik M."/>
            <person name="Reyes-Prieto A."/>
            <person name="Armbrust E.V."/>
            <person name="Aves S.J."/>
            <person name="Beiko R.G."/>
            <person name="Coutinho P."/>
            <person name="Dacks J.B."/>
            <person name="Durnford D.G."/>
            <person name="Fast N.M."/>
            <person name="Green B.R."/>
            <person name="Grisdale C.J."/>
            <person name="Hempel F."/>
            <person name="Henrissat B."/>
            <person name="Hoppner M.P."/>
            <person name="Ishida K."/>
            <person name="Kim E."/>
            <person name="Koreny L."/>
            <person name="Kroth P.G."/>
            <person name="Liu Y."/>
            <person name="Malik S.B."/>
            <person name="Maier U.G."/>
            <person name="McRose D."/>
            <person name="Mock T."/>
            <person name="Neilson J.A."/>
            <person name="Onodera N.T."/>
            <person name="Poole A.M."/>
            <person name="Pritham E.J."/>
            <person name="Richards T.A."/>
            <person name="Rocap G."/>
            <person name="Roy S.W."/>
            <person name="Sarai C."/>
            <person name="Schaack S."/>
            <person name="Shirato S."/>
            <person name="Slamovits C.H."/>
            <person name="Spencer D.F."/>
            <person name="Suzuki S."/>
            <person name="Worden A.Z."/>
            <person name="Zauner S."/>
            <person name="Barry K."/>
            <person name="Bell C."/>
            <person name="Bharti A.K."/>
            <person name="Crow J.A."/>
            <person name="Grimwood J."/>
            <person name="Kramer R."/>
            <person name="Lindquist E."/>
            <person name="Lucas S."/>
            <person name="Salamov A."/>
            <person name="McFadden G.I."/>
            <person name="Lane C.E."/>
            <person name="Keeling P.J."/>
            <person name="Gray M.W."/>
            <person name="Grigoriev I.V."/>
            <person name="Archibald J.M."/>
        </authorList>
    </citation>
    <scope>NUCLEOTIDE SEQUENCE</scope>
    <source>
        <strain evidence="4 6">CCMP2712</strain>
    </source>
</reference>
<dbReference type="GO" id="GO:0005654">
    <property type="term" value="C:nucleoplasm"/>
    <property type="evidence" value="ECO:0007669"/>
    <property type="project" value="TreeGrafter"/>
</dbReference>
<dbReference type="GO" id="GO:0061574">
    <property type="term" value="C:ASAP complex"/>
    <property type="evidence" value="ECO:0007669"/>
    <property type="project" value="TreeGrafter"/>
</dbReference>
<dbReference type="OrthoDB" id="252020at2759"/>
<keyword evidence="6" id="KW-1185">Reference proteome</keyword>
<dbReference type="SMART" id="SM00360">
    <property type="entry name" value="RRM"/>
    <property type="match status" value="1"/>
</dbReference>
<dbReference type="Proteomes" id="UP000011087">
    <property type="component" value="Unassembled WGS sequence"/>
</dbReference>
<evidence type="ECO:0000313" key="5">
    <source>
        <dbReference type="EnsemblProtists" id="EKX52804"/>
    </source>
</evidence>
<name>L1JWW6_GUITC</name>
<dbReference type="EnsemblProtists" id="EKX52804">
    <property type="protein sequence ID" value="EKX52804"/>
    <property type="gene ID" value="GUITHDRAFT_55523"/>
</dbReference>
<dbReference type="GO" id="GO:0005737">
    <property type="term" value="C:cytoplasm"/>
    <property type="evidence" value="ECO:0007669"/>
    <property type="project" value="TreeGrafter"/>
</dbReference>
<dbReference type="eggNOG" id="KOG0118">
    <property type="taxonomic scope" value="Eukaryota"/>
</dbReference>
<dbReference type="Gene3D" id="3.30.70.330">
    <property type="match status" value="1"/>
</dbReference>
<dbReference type="PANTHER" id="PTHR15481:SF0">
    <property type="entry name" value="LD23870P-RELATED"/>
    <property type="match status" value="1"/>
</dbReference>
<reference evidence="6" key="2">
    <citation type="submission" date="2012-11" db="EMBL/GenBank/DDBJ databases">
        <authorList>
            <person name="Kuo A."/>
            <person name="Curtis B.A."/>
            <person name="Tanifuji G."/>
            <person name="Burki F."/>
            <person name="Gruber A."/>
            <person name="Irimia M."/>
            <person name="Maruyama S."/>
            <person name="Arias M.C."/>
            <person name="Ball S.G."/>
            <person name="Gile G.H."/>
            <person name="Hirakawa Y."/>
            <person name="Hopkins J.F."/>
            <person name="Rensing S.A."/>
            <person name="Schmutz J."/>
            <person name="Symeonidi A."/>
            <person name="Elias M."/>
            <person name="Eveleigh R.J."/>
            <person name="Herman E.K."/>
            <person name="Klute M.J."/>
            <person name="Nakayama T."/>
            <person name="Obornik M."/>
            <person name="Reyes-Prieto A."/>
            <person name="Armbrust E.V."/>
            <person name="Aves S.J."/>
            <person name="Beiko R.G."/>
            <person name="Coutinho P."/>
            <person name="Dacks J.B."/>
            <person name="Durnford D.G."/>
            <person name="Fast N.M."/>
            <person name="Green B.R."/>
            <person name="Grisdale C."/>
            <person name="Hempe F."/>
            <person name="Henrissat B."/>
            <person name="Hoppner M.P."/>
            <person name="Ishida K.-I."/>
            <person name="Kim E."/>
            <person name="Koreny L."/>
            <person name="Kroth P.G."/>
            <person name="Liu Y."/>
            <person name="Malik S.-B."/>
            <person name="Maier U.G."/>
            <person name="McRose D."/>
            <person name="Mock T."/>
            <person name="Neilson J.A."/>
            <person name="Onodera N.T."/>
            <person name="Poole A.M."/>
            <person name="Pritham E.J."/>
            <person name="Richards T.A."/>
            <person name="Rocap G."/>
            <person name="Roy S.W."/>
            <person name="Sarai C."/>
            <person name="Schaack S."/>
            <person name="Shirato S."/>
            <person name="Slamovits C.H."/>
            <person name="Spencer D.F."/>
            <person name="Suzuki S."/>
            <person name="Worden A.Z."/>
            <person name="Zauner S."/>
            <person name="Barry K."/>
            <person name="Bell C."/>
            <person name="Bharti A.K."/>
            <person name="Crow J.A."/>
            <person name="Grimwood J."/>
            <person name="Kramer R."/>
            <person name="Lindquist E."/>
            <person name="Lucas S."/>
            <person name="Salamov A."/>
            <person name="McFadden G.I."/>
            <person name="Lane C.E."/>
            <person name="Keeling P.J."/>
            <person name="Gray M.W."/>
            <person name="Grigoriev I.V."/>
            <person name="Archibald J.M."/>
        </authorList>
    </citation>
    <scope>NUCLEOTIDE SEQUENCE</scope>
    <source>
        <strain evidence="6">CCMP2712</strain>
    </source>
</reference>
<dbReference type="PROSITE" id="PS50102">
    <property type="entry name" value="RRM"/>
    <property type="match status" value="1"/>
</dbReference>
<evidence type="ECO:0000313" key="4">
    <source>
        <dbReference type="EMBL" id="EKX52804.1"/>
    </source>
</evidence>
<dbReference type="Pfam" id="PF00076">
    <property type="entry name" value="RRM_1"/>
    <property type="match status" value="1"/>
</dbReference>
<sequence length="72" mass="7982">VENLTRNVGEAHLKEIFESFGKIKTSSLDFSERSNLPTGTGFVEYEKREEAEEAIAAMDGSQIDGNVVSVRF</sequence>
<dbReference type="InterPro" id="IPR000504">
    <property type="entry name" value="RRM_dom"/>
</dbReference>
<keyword evidence="1 2" id="KW-0694">RNA-binding</keyword>
<evidence type="ECO:0000259" key="3">
    <source>
        <dbReference type="PROSITE" id="PS50102"/>
    </source>
</evidence>
<dbReference type="GO" id="GO:0000398">
    <property type="term" value="P:mRNA splicing, via spliceosome"/>
    <property type="evidence" value="ECO:0007669"/>
    <property type="project" value="TreeGrafter"/>
</dbReference>
<dbReference type="OMA" id="THERHQG"/>
<proteinExistence type="predicted"/>